<dbReference type="FunFam" id="3.30.565.10:FF:000010">
    <property type="entry name" value="Sensor histidine kinase RcsC"/>
    <property type="match status" value="1"/>
</dbReference>
<accession>G7Q719</accession>
<keyword evidence="4" id="KW-1003">Cell membrane</keyword>
<dbReference type="InterPro" id="IPR036641">
    <property type="entry name" value="HPT_dom_sf"/>
</dbReference>
<dbReference type="PANTHER" id="PTHR43047:SF64">
    <property type="entry name" value="HISTIDINE KINASE CONTAINING CHEY-HOMOLOGOUS RECEIVER DOMAIN AND PAS DOMAIN-RELATED"/>
    <property type="match status" value="1"/>
</dbReference>
<comment type="subcellular location">
    <subcellularLocation>
        <location evidence="2">Cell inner membrane</location>
        <topology evidence="2">Multi-pass membrane protein</topology>
    </subcellularLocation>
</comment>
<feature type="transmembrane region" description="Helical" evidence="15">
    <location>
        <begin position="166"/>
        <end position="189"/>
    </location>
</feature>
<keyword evidence="11 15" id="KW-1133">Transmembrane helix</keyword>
<evidence type="ECO:0000259" key="19">
    <source>
        <dbReference type="PROSITE" id="PS50894"/>
    </source>
</evidence>
<organism evidence="20 21">
    <name type="scientific">Solidesulfovibrio carbinoliphilus subsp. oakridgensis</name>
    <dbReference type="NCBI Taxonomy" id="694327"/>
    <lineage>
        <taxon>Bacteria</taxon>
        <taxon>Pseudomonadati</taxon>
        <taxon>Thermodesulfobacteriota</taxon>
        <taxon>Desulfovibrionia</taxon>
        <taxon>Desulfovibrionales</taxon>
        <taxon>Desulfovibrionaceae</taxon>
        <taxon>Solidesulfovibrio</taxon>
    </lineage>
</organism>
<dbReference type="Gene3D" id="3.30.565.10">
    <property type="entry name" value="Histidine kinase-like ATPase, C-terminal domain"/>
    <property type="match status" value="1"/>
</dbReference>
<evidence type="ECO:0000256" key="15">
    <source>
        <dbReference type="SAM" id="Phobius"/>
    </source>
</evidence>
<dbReference type="Gene3D" id="1.10.287.130">
    <property type="match status" value="1"/>
</dbReference>
<proteinExistence type="predicted"/>
<dbReference type="Gene3D" id="3.30.450.20">
    <property type="entry name" value="PAS domain"/>
    <property type="match status" value="1"/>
</dbReference>
<dbReference type="PROSITE" id="PS50885">
    <property type="entry name" value="HAMP"/>
    <property type="match status" value="1"/>
</dbReference>
<evidence type="ECO:0000256" key="5">
    <source>
        <dbReference type="ARBA" id="ARBA00022519"/>
    </source>
</evidence>
<keyword evidence="7" id="KW-0808">Transferase</keyword>
<dbReference type="EC" id="2.7.13.3" evidence="3"/>
<feature type="domain" description="HPt" evidence="19">
    <location>
        <begin position="864"/>
        <end position="961"/>
    </location>
</feature>
<reference evidence="21" key="1">
    <citation type="journal article" date="2015" name="Genome Announc.">
        <title>High-Quality Draft Genome Sequence of Desulfovibrio carbinoliphilus FW-101-2B, an Organic Acid-Oxidizing Sulfate-Reducing Bacterium Isolated from Uranium(VI)-Contaminated Groundwater.</title>
        <authorList>
            <person name="Ramsay B.D."/>
            <person name="Hwang C."/>
            <person name="Woo H.L."/>
            <person name="Carroll S.L."/>
            <person name="Lucas S."/>
            <person name="Han J."/>
            <person name="Lapidus A.L."/>
            <person name="Cheng J.F."/>
            <person name="Goodwin L.A."/>
            <person name="Pitluck S."/>
            <person name="Peters L."/>
            <person name="Chertkov O."/>
            <person name="Held B."/>
            <person name="Detter J.C."/>
            <person name="Han C.S."/>
            <person name="Tapia R."/>
            <person name="Land M.L."/>
            <person name="Hauser L.J."/>
            <person name="Kyrpides N.C."/>
            <person name="Ivanova N.N."/>
            <person name="Mikhailova N."/>
            <person name="Pagani I."/>
            <person name="Woyke T."/>
            <person name="Arkin A.P."/>
            <person name="Dehal P."/>
            <person name="Chivian D."/>
            <person name="Criddle C.S."/>
            <person name="Wu W."/>
            <person name="Chakraborty R."/>
            <person name="Hazen T.C."/>
            <person name="Fields M.W."/>
        </authorList>
    </citation>
    <scope>NUCLEOTIDE SEQUENCE [LARGE SCALE GENOMIC DNA]</scope>
    <source>
        <strain evidence="21">FW-101-2B</strain>
    </source>
</reference>
<evidence type="ECO:0000259" key="17">
    <source>
        <dbReference type="PROSITE" id="PS50110"/>
    </source>
</evidence>
<feature type="domain" description="Response regulatory" evidence="17">
    <location>
        <begin position="695"/>
        <end position="817"/>
    </location>
</feature>
<keyword evidence="12 15" id="KW-0472">Membrane</keyword>
<name>G7Q719_9BACT</name>
<keyword evidence="10" id="KW-0067">ATP-binding</keyword>
<evidence type="ECO:0000259" key="18">
    <source>
        <dbReference type="PROSITE" id="PS50885"/>
    </source>
</evidence>
<dbReference type="SMART" id="SM00304">
    <property type="entry name" value="HAMP"/>
    <property type="match status" value="1"/>
</dbReference>
<evidence type="ECO:0000256" key="12">
    <source>
        <dbReference type="ARBA" id="ARBA00023136"/>
    </source>
</evidence>
<feature type="modified residue" description="Phosphohistidine" evidence="13">
    <location>
        <position position="903"/>
    </location>
</feature>
<feature type="modified residue" description="4-aspartylphosphate" evidence="14">
    <location>
        <position position="744"/>
    </location>
</feature>
<dbReference type="InterPro" id="IPR001789">
    <property type="entry name" value="Sig_transdc_resp-reg_receiver"/>
</dbReference>
<evidence type="ECO:0000256" key="10">
    <source>
        <dbReference type="ARBA" id="ARBA00022840"/>
    </source>
</evidence>
<dbReference type="HOGENOM" id="CLU_010310_0_0_7"/>
<evidence type="ECO:0000256" key="3">
    <source>
        <dbReference type="ARBA" id="ARBA00012438"/>
    </source>
</evidence>
<dbReference type="SUPFAM" id="SSF47226">
    <property type="entry name" value="Histidine-containing phosphotransfer domain, HPT domain"/>
    <property type="match status" value="1"/>
</dbReference>
<comment type="catalytic activity">
    <reaction evidence="1">
        <text>ATP + protein L-histidine = ADP + protein N-phospho-L-histidine.</text>
        <dbReference type="EC" id="2.7.13.3"/>
    </reaction>
</comment>
<evidence type="ECO:0000256" key="7">
    <source>
        <dbReference type="ARBA" id="ARBA00022679"/>
    </source>
</evidence>
<evidence type="ECO:0000256" key="8">
    <source>
        <dbReference type="ARBA" id="ARBA00022692"/>
    </source>
</evidence>
<dbReference type="SUPFAM" id="SSF158472">
    <property type="entry name" value="HAMP domain-like"/>
    <property type="match status" value="1"/>
</dbReference>
<dbReference type="Pfam" id="PF13188">
    <property type="entry name" value="PAS_8"/>
    <property type="match status" value="1"/>
</dbReference>
<dbReference type="SUPFAM" id="SSF55874">
    <property type="entry name" value="ATPase domain of HSP90 chaperone/DNA topoisomerase II/histidine kinase"/>
    <property type="match status" value="1"/>
</dbReference>
<dbReference type="InterPro" id="IPR036097">
    <property type="entry name" value="HisK_dim/P_sf"/>
</dbReference>
<dbReference type="InterPro" id="IPR003660">
    <property type="entry name" value="HAMP_dom"/>
</dbReference>
<dbReference type="InterPro" id="IPR011006">
    <property type="entry name" value="CheY-like_superfamily"/>
</dbReference>
<evidence type="ECO:0000256" key="4">
    <source>
        <dbReference type="ARBA" id="ARBA00022475"/>
    </source>
</evidence>
<keyword evidence="9 20" id="KW-0418">Kinase</keyword>
<dbReference type="SUPFAM" id="SSF52172">
    <property type="entry name" value="CheY-like"/>
    <property type="match status" value="1"/>
</dbReference>
<dbReference type="Gene3D" id="6.10.340.10">
    <property type="match status" value="1"/>
</dbReference>
<keyword evidence="6 14" id="KW-0597">Phosphoprotein</keyword>
<dbReference type="SMART" id="SM00448">
    <property type="entry name" value="REC"/>
    <property type="match status" value="1"/>
</dbReference>
<dbReference type="SUPFAM" id="SSF47384">
    <property type="entry name" value="Homodimeric domain of signal transducing histidine kinase"/>
    <property type="match status" value="1"/>
</dbReference>
<dbReference type="InterPro" id="IPR003661">
    <property type="entry name" value="HisK_dim/P_dom"/>
</dbReference>
<keyword evidence="5" id="KW-0997">Cell inner membrane</keyword>
<evidence type="ECO:0000256" key="14">
    <source>
        <dbReference type="PROSITE-ProRule" id="PRU00169"/>
    </source>
</evidence>
<dbReference type="CDD" id="cd00082">
    <property type="entry name" value="HisKA"/>
    <property type="match status" value="1"/>
</dbReference>
<dbReference type="InterPro" id="IPR000014">
    <property type="entry name" value="PAS"/>
</dbReference>
<gene>
    <name evidence="20" type="ORF">DFW101_2498</name>
</gene>
<dbReference type="InterPro" id="IPR004358">
    <property type="entry name" value="Sig_transdc_His_kin-like_C"/>
</dbReference>
<dbReference type="PROSITE" id="PS50109">
    <property type="entry name" value="HIS_KIN"/>
    <property type="match status" value="1"/>
</dbReference>
<evidence type="ECO:0000313" key="21">
    <source>
        <dbReference type="Proteomes" id="UP000004662"/>
    </source>
</evidence>
<dbReference type="STRING" id="694327.DFW101_2498"/>
<dbReference type="Gene3D" id="3.40.50.2300">
    <property type="match status" value="1"/>
</dbReference>
<evidence type="ECO:0000256" key="1">
    <source>
        <dbReference type="ARBA" id="ARBA00000085"/>
    </source>
</evidence>
<dbReference type="CDD" id="cd16922">
    <property type="entry name" value="HATPase_EvgS-ArcB-TorS-like"/>
    <property type="match status" value="1"/>
</dbReference>
<dbReference type="AlphaFoldDB" id="G7Q719"/>
<dbReference type="Pfam" id="PF01627">
    <property type="entry name" value="Hpt"/>
    <property type="match status" value="1"/>
</dbReference>
<dbReference type="InterPro" id="IPR003594">
    <property type="entry name" value="HATPase_dom"/>
</dbReference>
<dbReference type="Pfam" id="PF02518">
    <property type="entry name" value="HATPase_c"/>
    <property type="match status" value="1"/>
</dbReference>
<dbReference type="CDD" id="cd06225">
    <property type="entry name" value="HAMP"/>
    <property type="match status" value="1"/>
</dbReference>
<dbReference type="OrthoDB" id="5410229at2"/>
<evidence type="ECO:0000259" key="16">
    <source>
        <dbReference type="PROSITE" id="PS50109"/>
    </source>
</evidence>
<dbReference type="SMART" id="SM00388">
    <property type="entry name" value="HisKA"/>
    <property type="match status" value="1"/>
</dbReference>
<feature type="transmembrane region" description="Helical" evidence="15">
    <location>
        <begin position="12"/>
        <end position="34"/>
    </location>
</feature>
<dbReference type="PROSITE" id="PS50894">
    <property type="entry name" value="HPT"/>
    <property type="match status" value="1"/>
</dbReference>
<evidence type="ECO:0000256" key="13">
    <source>
        <dbReference type="PROSITE-ProRule" id="PRU00110"/>
    </source>
</evidence>
<dbReference type="PANTHER" id="PTHR43047">
    <property type="entry name" value="TWO-COMPONENT HISTIDINE PROTEIN KINASE"/>
    <property type="match status" value="1"/>
</dbReference>
<evidence type="ECO:0000256" key="6">
    <source>
        <dbReference type="ARBA" id="ARBA00022553"/>
    </source>
</evidence>
<evidence type="ECO:0000256" key="11">
    <source>
        <dbReference type="ARBA" id="ARBA00022989"/>
    </source>
</evidence>
<dbReference type="InterPro" id="IPR036890">
    <property type="entry name" value="HATPase_C_sf"/>
</dbReference>
<dbReference type="Gene3D" id="1.20.120.160">
    <property type="entry name" value="HPT domain"/>
    <property type="match status" value="1"/>
</dbReference>
<dbReference type="Pfam" id="PF00512">
    <property type="entry name" value="HisKA"/>
    <property type="match status" value="1"/>
</dbReference>
<dbReference type="RefSeq" id="WP_009181876.1">
    <property type="nucleotide sequence ID" value="NZ_CM001368.1"/>
</dbReference>
<keyword evidence="8 15" id="KW-0812">Transmembrane</keyword>
<keyword evidence="10" id="KW-0547">Nucleotide-binding</keyword>
<dbReference type="InterPro" id="IPR005467">
    <property type="entry name" value="His_kinase_dom"/>
</dbReference>
<evidence type="ECO:0000256" key="2">
    <source>
        <dbReference type="ARBA" id="ARBA00004429"/>
    </source>
</evidence>
<dbReference type="SMART" id="SM00387">
    <property type="entry name" value="HATPase_c"/>
    <property type="match status" value="1"/>
</dbReference>
<dbReference type="EMBL" id="CM001368">
    <property type="protein sequence ID" value="EHJ48502.1"/>
    <property type="molecule type" value="Genomic_DNA"/>
</dbReference>
<dbReference type="PROSITE" id="PS50110">
    <property type="entry name" value="RESPONSE_REGULATORY"/>
    <property type="match status" value="1"/>
</dbReference>
<sequence length="963" mass="102619">MRGASLRIKINAAIFVAFLGAAAAFAAILTYYMADREAAAQNRTRVLLAALAAHRLEALAPLLHQSAELEAARDILGRLVRVEGVVEASLFDGRGTLVSSAGLFPPPPLRADPGEALPAGRVYAVQGEAGKLSAILVEPIRGQGETLGFLRLRYAMRDLSALNRHVWLVFAVAVAGAYLFLATLLNILLHRFVLKPVDVLRQGLEAVEAGRLGHAVPVSSPDALGRMAQAFNAMSARLQETSQSLAASRAEIEENRRLLAGRVEERTAALARANGRLTAEVEARREAEARQERALALYKAILESTAEAVMCVGVGPQRDVLAVNRRFLELWGLPDDWPSLDHIARGQAIRDRLREPEAAEQAFRDLMRDDTRLDTSCLELGDGRFLERRSGPIIQGEAYIGRVLSYIDVTADKEREASTERAKNRAEDASKAKGDFLAVMSHEIRTPLNVVIGLTEEMLARPASEEQLGHLRTVRESAAHLLGVVNDILDFSKIEAGKLVLERLDFDVRRLVAGVAEAFDREARRKGLRFEARVADGLPGTLCGDPGRLRQVFLNLVGNAVKFTEAGSVSLSVGPAQAAPGAVPDGRIGIEVCVADTGIGIEPDRLPEIFDHFQQGGGSIGRRFGGTGLGLAISKGIVERMGGRITVESRPGEGSVFRFTVRLLPPRNAAPEAGEEATEGLDGVPGGSGGRAGLRILLVEDNALNAAVTRLHMARLGHDLTVAVSAREAYGLLSRERFDVVLMDIEMPDIDGIAATRTIRAGGPPGEPSLDPGLPIVAVTAHAVEDVRQQCLEAGMTGFVTKPVNFRTLQRVLKSAGRDPASALPALLADQGPQGGAAAAAGAAGDGGAALFDPGAAREAMGISWNQYQALSRVSFDEALRRLDQAGAALASGNMEEAAIAAHTVKGAAATLGAYSSRDLAGTLEKALRRKDVDAARQAHAALVGLWRRVGRAFADWRPPVGE</sequence>
<dbReference type="eggNOG" id="COG5002">
    <property type="taxonomic scope" value="Bacteria"/>
</dbReference>
<dbReference type="CDD" id="cd17546">
    <property type="entry name" value="REC_hyHK_CKI1_RcsC-like"/>
    <property type="match status" value="1"/>
</dbReference>
<evidence type="ECO:0000256" key="9">
    <source>
        <dbReference type="ARBA" id="ARBA00022777"/>
    </source>
</evidence>
<dbReference type="PRINTS" id="PR00344">
    <property type="entry name" value="BCTRLSENSOR"/>
</dbReference>
<dbReference type="Pfam" id="PF00072">
    <property type="entry name" value="Response_reg"/>
    <property type="match status" value="1"/>
</dbReference>
<dbReference type="GO" id="GO:0000155">
    <property type="term" value="F:phosphorelay sensor kinase activity"/>
    <property type="evidence" value="ECO:0007669"/>
    <property type="project" value="InterPro"/>
</dbReference>
<dbReference type="Pfam" id="PF00672">
    <property type="entry name" value="HAMP"/>
    <property type="match status" value="1"/>
</dbReference>
<dbReference type="InterPro" id="IPR008207">
    <property type="entry name" value="Sig_transdc_His_kin_Hpt_dom"/>
</dbReference>
<dbReference type="InterPro" id="IPR035965">
    <property type="entry name" value="PAS-like_dom_sf"/>
</dbReference>
<dbReference type="GO" id="GO:0005886">
    <property type="term" value="C:plasma membrane"/>
    <property type="evidence" value="ECO:0007669"/>
    <property type="project" value="UniProtKB-SubCell"/>
</dbReference>
<keyword evidence="21" id="KW-1185">Reference proteome</keyword>
<feature type="domain" description="HAMP" evidence="18">
    <location>
        <begin position="191"/>
        <end position="243"/>
    </location>
</feature>
<dbReference type="SUPFAM" id="SSF55785">
    <property type="entry name" value="PYP-like sensor domain (PAS domain)"/>
    <property type="match status" value="1"/>
</dbReference>
<evidence type="ECO:0000313" key="20">
    <source>
        <dbReference type="EMBL" id="EHJ48502.1"/>
    </source>
</evidence>
<feature type="domain" description="Histidine kinase" evidence="16">
    <location>
        <begin position="439"/>
        <end position="665"/>
    </location>
</feature>
<protein>
    <recommendedName>
        <fullName evidence="3">histidine kinase</fullName>
        <ecNumber evidence="3">2.7.13.3</ecNumber>
    </recommendedName>
</protein>
<dbReference type="Proteomes" id="UP000004662">
    <property type="component" value="Chromosome"/>
</dbReference>